<protein>
    <submittedName>
        <fullName evidence="2">Uncharacterized protein</fullName>
    </submittedName>
</protein>
<sequence length="345" mass="38567">MFMKLIAFVVITLSGLILWQHSALEILALTPIDPIPEVRQLMAEQRYADAAEYLKYFENSPFVDQTVVQALATEIDTIRESPEYQLKHIQEGLVRGTSDETIGQMTGLVTNFLVIGDIRDLSWQAWNWNQDEEVDPVIVALSTIGLVATGLQVATFGTATPVKATVGVLKGAHKLRYLPKWLSRALVEGADKAWRSRSLDGLSDLLGDVQRLLDRSGHSGLYLLGQTTDAGSLKRMANFSARFGADSGMVWRLGGESVVKLSRDPSISTDILKRASWYGPKGLEVLERSGAVRFVTVTKFASRGAKTLYQSEWIKLLTRIPDRWLWLAIGLSGMVLMPWRWVYRR</sequence>
<comment type="caution">
    <text evidence="2">The sequence shown here is derived from an EMBL/GenBank/DDBJ whole genome shotgun (WGS) entry which is preliminary data.</text>
</comment>
<evidence type="ECO:0000256" key="1">
    <source>
        <dbReference type="SAM" id="Phobius"/>
    </source>
</evidence>
<accession>A0A6N8EIA3</accession>
<evidence type="ECO:0000313" key="3">
    <source>
        <dbReference type="Proteomes" id="UP000434044"/>
    </source>
</evidence>
<dbReference type="AlphaFoldDB" id="A0A6N8EIA3"/>
<dbReference type="RefSeq" id="WP_155451190.1">
    <property type="nucleotide sequence ID" value="NZ_WNKT01000046.1"/>
</dbReference>
<dbReference type="EMBL" id="WNKT01000046">
    <property type="protein sequence ID" value="MTW22629.1"/>
    <property type="molecule type" value="Genomic_DNA"/>
</dbReference>
<keyword evidence="1" id="KW-0812">Transmembrane</keyword>
<dbReference type="OrthoDB" id="8895063at2"/>
<organism evidence="2 3">
    <name type="scientific">Allochromatium palmeri</name>
    <dbReference type="NCBI Taxonomy" id="231048"/>
    <lineage>
        <taxon>Bacteria</taxon>
        <taxon>Pseudomonadati</taxon>
        <taxon>Pseudomonadota</taxon>
        <taxon>Gammaproteobacteria</taxon>
        <taxon>Chromatiales</taxon>
        <taxon>Chromatiaceae</taxon>
        <taxon>Allochromatium</taxon>
    </lineage>
</organism>
<dbReference type="Proteomes" id="UP000434044">
    <property type="component" value="Unassembled WGS sequence"/>
</dbReference>
<gene>
    <name evidence="2" type="ORF">GJ668_16285</name>
</gene>
<evidence type="ECO:0000313" key="2">
    <source>
        <dbReference type="EMBL" id="MTW22629.1"/>
    </source>
</evidence>
<reference evidence="2 3" key="1">
    <citation type="submission" date="2019-11" db="EMBL/GenBank/DDBJ databases">
        <title>Whole-genome sequence of the anaerobic purple sulfur bacterium Allochromatium palmeri DSM 15591.</title>
        <authorList>
            <person name="Kyndt J.A."/>
            <person name="Meyer T.E."/>
        </authorList>
    </citation>
    <scope>NUCLEOTIDE SEQUENCE [LARGE SCALE GENOMIC DNA]</scope>
    <source>
        <strain evidence="2 3">DSM 15591</strain>
    </source>
</reference>
<feature type="transmembrane region" description="Helical" evidence="1">
    <location>
        <begin position="324"/>
        <end position="343"/>
    </location>
</feature>
<name>A0A6N8EIA3_9GAMM</name>
<keyword evidence="1" id="KW-0472">Membrane</keyword>
<keyword evidence="1" id="KW-1133">Transmembrane helix</keyword>
<proteinExistence type="predicted"/>
<keyword evidence="3" id="KW-1185">Reference proteome</keyword>